<dbReference type="InterPro" id="IPR003337">
    <property type="entry name" value="Trehalose_PPase"/>
</dbReference>
<reference evidence="4 5" key="1">
    <citation type="submission" date="2016-11" db="EMBL/GenBank/DDBJ databases">
        <title>The macronuclear genome of Stentor coeruleus: a giant cell with tiny introns.</title>
        <authorList>
            <person name="Slabodnick M."/>
            <person name="Ruby J.G."/>
            <person name="Reiff S.B."/>
            <person name="Swart E.C."/>
            <person name="Gosai S."/>
            <person name="Prabakaran S."/>
            <person name="Witkowska E."/>
            <person name="Larue G.E."/>
            <person name="Fisher S."/>
            <person name="Freeman R.M."/>
            <person name="Gunawardena J."/>
            <person name="Chu W."/>
            <person name="Stover N.A."/>
            <person name="Gregory B.D."/>
            <person name="Nowacki M."/>
            <person name="Derisi J."/>
            <person name="Roy S.W."/>
            <person name="Marshall W.F."/>
            <person name="Sood P."/>
        </authorList>
    </citation>
    <scope>NUCLEOTIDE SEQUENCE [LARGE SCALE GENOMIC DNA]</scope>
    <source>
        <strain evidence="4">WM001</strain>
    </source>
</reference>
<dbReference type="Pfam" id="PF02358">
    <property type="entry name" value="Trehalose_PPase"/>
    <property type="match status" value="1"/>
</dbReference>
<dbReference type="PROSITE" id="PS51166">
    <property type="entry name" value="CBM20"/>
    <property type="match status" value="1"/>
</dbReference>
<dbReference type="InterPro" id="IPR002044">
    <property type="entry name" value="CBM20"/>
</dbReference>
<dbReference type="SUPFAM" id="SSF56784">
    <property type="entry name" value="HAD-like"/>
    <property type="match status" value="1"/>
</dbReference>
<dbReference type="InterPro" id="IPR006379">
    <property type="entry name" value="HAD-SF_hydro_IIB"/>
</dbReference>
<dbReference type="GO" id="GO:0005992">
    <property type="term" value="P:trehalose biosynthetic process"/>
    <property type="evidence" value="ECO:0007669"/>
    <property type="project" value="InterPro"/>
</dbReference>
<dbReference type="InterPro" id="IPR013783">
    <property type="entry name" value="Ig-like_fold"/>
</dbReference>
<protein>
    <recommendedName>
        <fullName evidence="3">CBM20 domain-containing protein</fullName>
    </recommendedName>
</protein>
<dbReference type="EMBL" id="MPUH01002011">
    <property type="protein sequence ID" value="OMJ65652.1"/>
    <property type="molecule type" value="Genomic_DNA"/>
</dbReference>
<dbReference type="InterPro" id="IPR036412">
    <property type="entry name" value="HAD-like_sf"/>
</dbReference>
<dbReference type="Gene3D" id="3.40.50.2000">
    <property type="entry name" value="Glycogen Phosphorylase B"/>
    <property type="match status" value="2"/>
</dbReference>
<dbReference type="InterPro" id="IPR013784">
    <property type="entry name" value="Carb-bd-like_fold"/>
</dbReference>
<organism evidence="4 5">
    <name type="scientific">Stentor coeruleus</name>
    <dbReference type="NCBI Taxonomy" id="5963"/>
    <lineage>
        <taxon>Eukaryota</taxon>
        <taxon>Sar</taxon>
        <taxon>Alveolata</taxon>
        <taxon>Ciliophora</taxon>
        <taxon>Postciliodesmatophora</taxon>
        <taxon>Heterotrichea</taxon>
        <taxon>Heterotrichida</taxon>
        <taxon>Stentoridae</taxon>
        <taxon>Stentor</taxon>
    </lineage>
</organism>
<dbReference type="SUPFAM" id="SSF49452">
    <property type="entry name" value="Starch-binding domain-like"/>
    <property type="match status" value="1"/>
</dbReference>
<dbReference type="OrthoDB" id="755951at2759"/>
<keyword evidence="5" id="KW-1185">Reference proteome</keyword>
<proteinExistence type="inferred from homology"/>
<dbReference type="Pfam" id="PF00686">
    <property type="entry name" value="CBM_20"/>
    <property type="match status" value="1"/>
</dbReference>
<comment type="similarity">
    <text evidence="1">In the N-terminal section; belongs to the glycosyltransferase 20 family.</text>
</comment>
<comment type="similarity">
    <text evidence="2">In the C-terminal section; belongs to the trehalose phosphatase family.</text>
</comment>
<dbReference type="NCBIfam" id="TIGR00685">
    <property type="entry name" value="T6PP"/>
    <property type="match status" value="1"/>
</dbReference>
<dbReference type="InterPro" id="IPR001830">
    <property type="entry name" value="Glyco_trans_20"/>
</dbReference>
<dbReference type="Proteomes" id="UP000187209">
    <property type="component" value="Unassembled WGS sequence"/>
</dbReference>
<dbReference type="Gene3D" id="3.40.50.1000">
    <property type="entry name" value="HAD superfamily/HAD-like"/>
    <property type="match status" value="2"/>
</dbReference>
<dbReference type="PANTHER" id="PTHR10788">
    <property type="entry name" value="TREHALOSE-6-PHOSPHATE SYNTHASE"/>
    <property type="match status" value="1"/>
</dbReference>
<dbReference type="InterPro" id="IPR023214">
    <property type="entry name" value="HAD_sf"/>
</dbReference>
<feature type="domain" description="CBM20" evidence="3">
    <location>
        <begin position="1"/>
        <end position="104"/>
    </location>
</feature>
<dbReference type="AlphaFoldDB" id="A0A1R2AMB6"/>
<evidence type="ECO:0000256" key="1">
    <source>
        <dbReference type="ARBA" id="ARBA00005409"/>
    </source>
</evidence>
<dbReference type="GO" id="GO:0004805">
    <property type="term" value="F:trehalose-phosphatase activity"/>
    <property type="evidence" value="ECO:0007669"/>
    <property type="project" value="TreeGrafter"/>
</dbReference>
<evidence type="ECO:0000259" key="3">
    <source>
        <dbReference type="PROSITE" id="PS51166"/>
    </source>
</evidence>
<dbReference type="GO" id="GO:0005829">
    <property type="term" value="C:cytosol"/>
    <property type="evidence" value="ECO:0007669"/>
    <property type="project" value="TreeGrafter"/>
</dbReference>
<dbReference type="Pfam" id="PF00982">
    <property type="entry name" value="Glyco_transf_20"/>
    <property type="match status" value="1"/>
</dbReference>
<dbReference type="FunFam" id="3.40.50.1000:FF:000052">
    <property type="entry name" value="Alpha,alpha-trehalose-phosphate synthase [UDP-forming] 6"/>
    <property type="match status" value="1"/>
</dbReference>
<dbReference type="Gene3D" id="2.60.40.10">
    <property type="entry name" value="Immunoglobulins"/>
    <property type="match status" value="1"/>
</dbReference>
<dbReference type="PANTHER" id="PTHR10788:SF94">
    <property type="entry name" value="ALPHA,ALPHA-TREHALOSE-PHOSPHATE SYNTHASE [UDP-FORMING] 5"/>
    <property type="match status" value="1"/>
</dbReference>
<gene>
    <name evidence="4" type="ORF">SteCoe_37840</name>
</gene>
<dbReference type="GO" id="GO:2001070">
    <property type="term" value="F:starch binding"/>
    <property type="evidence" value="ECO:0007669"/>
    <property type="project" value="InterPro"/>
</dbReference>
<dbReference type="CDD" id="cd01627">
    <property type="entry name" value="HAD_TPP"/>
    <property type="match status" value="1"/>
</dbReference>
<comment type="caution">
    <text evidence="4">The sequence shown here is derived from an EMBL/GenBank/DDBJ whole genome shotgun (WGS) entry which is preliminary data.</text>
</comment>
<name>A0A1R2AMB6_9CILI</name>
<evidence type="ECO:0000256" key="2">
    <source>
        <dbReference type="ARBA" id="ARBA00006330"/>
    </source>
</evidence>
<accession>A0A1R2AMB6</accession>
<dbReference type="SMART" id="SM01065">
    <property type="entry name" value="CBM_2"/>
    <property type="match status" value="1"/>
</dbReference>
<evidence type="ECO:0000313" key="5">
    <source>
        <dbReference type="Proteomes" id="UP000187209"/>
    </source>
</evidence>
<evidence type="ECO:0000313" key="4">
    <source>
        <dbReference type="EMBL" id="OMJ65652.1"/>
    </source>
</evidence>
<sequence>MKQSISKVFIKYYAEDMQTFCIVGNTVNTGNWNPEHGAQLNQTETCYTVALSFPTNFIFEYKYLRMGNPLIWENFGNRKIHCNHAVIHVKDWEGSGTSEIFYQDEGSKQHHYERLPEIKEHIKFSLSDSIIFVNFNLPIKVSRNPLYGDDNSQEKWLIEKNKGIWLPVLFDLTIDKNIDILWIGWPGLILNDESEQKELTDLLLSHFRCYPIFLSSSLLNDFTNFCNTILFPVFNNIIYMTRDKIPQYSLEQWETYKSVNSIFSEAIMNNFASQIIWINDYSLMLTPNFVSRRIHDLLNIGFYLQSPFPSADVFRVFPQAESILHSILACDLIGFHSYDYASDFLKTCKLLIGVEHHFSKEGCLLIEYFGRHVMVRVGDIGVEAEKIRGLMTMPEYFRMCKEVRGKYWGREVVIGYDTMQELSGLTLKLRAFGRYSQKNAWKPLLLQYLTKPKLTFGFEAPKLRDNIYRIQNDINSQAGQTIIELIEENPSASQRYALMAESSAILNTCYKDSICLIFYEYLIVNEGQLKPVIISESAGISKTIRSFIKINPYSDHNIYNALSTMHNKDHFLCRDHDTNWVLKNSMQNWAVNFLSDLKKAQKNPKLMQYMKHGMGDKMKLVALRKNFSKLDLESLMITYKRANYRAMFFDNEGTLVESMKADSRNLLTCMPKAKLLDCLSDLAKDPQNVIFIVTGREKRVLESAYNIAHLGLAAEFGAFIRWSHDMDWESRGVFSELWIESAKHIIASYVTRTEGSYLEEKECSVVFQYKNCDSEYGSWQAKELVSQLDVLLTPYVDECEVIEGIGYVEVKPRMVNKGYTVEYLMQECFEAGIVFDFVLVVGDDSSDEEMFKAIKELSVTKHSSISANARCFSCTLGRKPTQADYYLNDSAEILQYLEALRHWTKRDPEAFVNWHSSMHIVDIIKNRQDQNKNKDFDI</sequence>
<dbReference type="SUPFAM" id="SSF53756">
    <property type="entry name" value="UDP-Glycosyltransferase/glycogen phosphorylase"/>
    <property type="match status" value="1"/>
</dbReference>
<dbReference type="NCBIfam" id="TIGR01484">
    <property type="entry name" value="HAD-SF-IIB"/>
    <property type="match status" value="1"/>
</dbReference>